<comment type="caution">
    <text evidence="15">The sequence shown here is derived from an EMBL/GenBank/DDBJ whole genome shotgun (WGS) entry which is preliminary data.</text>
</comment>
<dbReference type="GO" id="GO:0005886">
    <property type="term" value="C:plasma membrane"/>
    <property type="evidence" value="ECO:0007669"/>
    <property type="project" value="UniProtKB-SubCell"/>
</dbReference>
<evidence type="ECO:0000256" key="2">
    <source>
        <dbReference type="ARBA" id="ARBA00004417"/>
    </source>
</evidence>
<keyword evidence="11" id="KW-0511">Multifunctional enzyme</keyword>
<dbReference type="HAMAP" id="MF_01359">
    <property type="entry name" value="NDH1_NuoCD_1"/>
    <property type="match status" value="1"/>
</dbReference>
<feature type="domain" description="NADH:ubiquinone oxidoreductase 30kDa subunit" evidence="13">
    <location>
        <begin position="32"/>
        <end position="159"/>
    </location>
</feature>
<dbReference type="InterPro" id="IPR014029">
    <property type="entry name" value="NADH_UbQ_OxRdtase_49kDa_CS"/>
</dbReference>
<dbReference type="PROSITE" id="PS00535">
    <property type="entry name" value="COMPLEX1_49K"/>
    <property type="match status" value="1"/>
</dbReference>
<dbReference type="InterPro" id="IPR029014">
    <property type="entry name" value="NiFe-Hase_large"/>
</dbReference>
<sequence>MHSNAIVAELGERFGAESIRPQQTRDGVSTAWVARDLVHDVLRYLKWDASKPYKMLYDLTAIDERTRINRNGEPAGDFTVVYHLYSFDRNEYVRLKVALEDEHTAIHTITDLWPSANWYEREIWDMFGIKVEGHPYLARILMPPWWEGHPLRKDHYARATEAEPFRLPEEKHEEDENLLRFQPEQWGLKRQSEDTDFIFLNMGPQHPGTHGVLRLVLQLDDEEIVDVVPDIGFHHRAAEKMGERQSWHTYIPYTDRVDYLGGVMNNLAYLMALELLAGIEAPDRAKVVRVMMSELFRIASHLVWYGTFAQDVGALSPVFYMFTDRERIFTIVEAICGGRMHPNWFRIGGVAQDLPVGWDDLMRDFLDYLPKRMKEYDRLVMQNSIFKARTKGIGTYTLEQAIDWGVTGPNLRACGLNWDFRKKTPYSGYEQFDFEIPTARNGDSYDRAVVRVEEIRQSLRIIRQCVENMPSGPWMADHPAATPPMKPRTMRDIETLIVHFLNVSWGPVIPPGEAFFGIEATKGNNGYYLISDGGTMAYRLRIRTPSFPHIQTVPLLARGLMVSDLITILGSIDFVMSDVDR</sequence>
<comment type="function">
    <text evidence="1">NDH-1 shuttles electrons from NADH, via FMN and iron-sulfur (Fe-S) centers, to quinones in the respiratory chain. The immediate electron acceptor for the enzyme in this species is believed to be ubiquinone. Couples the redox reaction to proton translocation (for every two electrons transferred, four hydrogen ions are translocated across the cytoplasmic membrane), and thus conserves the redox energy in a proton gradient.</text>
</comment>
<proteinExistence type="inferred from homology"/>
<evidence type="ECO:0000256" key="11">
    <source>
        <dbReference type="ARBA" id="ARBA00023268"/>
    </source>
</evidence>
<feature type="domain" description="NADH-quinone oxidoreductase subunit D" evidence="14">
    <location>
        <begin position="311"/>
        <end position="581"/>
    </location>
</feature>
<dbReference type="GO" id="GO:0008137">
    <property type="term" value="F:NADH dehydrogenase (ubiquinone) activity"/>
    <property type="evidence" value="ECO:0007669"/>
    <property type="project" value="InterPro"/>
</dbReference>
<dbReference type="SUPFAM" id="SSF56762">
    <property type="entry name" value="HydB/Nqo4-like"/>
    <property type="match status" value="1"/>
</dbReference>
<evidence type="ECO:0000256" key="1">
    <source>
        <dbReference type="ARBA" id="ARBA00002378"/>
    </source>
</evidence>
<dbReference type="Pfam" id="PF00329">
    <property type="entry name" value="Complex1_30kDa"/>
    <property type="match status" value="1"/>
</dbReference>
<dbReference type="Gene3D" id="3.30.460.80">
    <property type="entry name" value="NADH:ubiquinone oxidoreductase, 30kDa subunit"/>
    <property type="match status" value="1"/>
</dbReference>
<evidence type="ECO:0000256" key="7">
    <source>
        <dbReference type="ARBA" id="ARBA00022967"/>
    </source>
</evidence>
<dbReference type="GO" id="GO:0050136">
    <property type="term" value="F:NADH dehydrogenase (quinone) (non-electrogenic) activity"/>
    <property type="evidence" value="ECO:0007669"/>
    <property type="project" value="InterPro"/>
</dbReference>
<dbReference type="FunFam" id="1.10.645.10:FF:000001">
    <property type="entry name" value="NADH-quinone oxidoreductase subunit C/D"/>
    <property type="match status" value="1"/>
</dbReference>
<dbReference type="EC" id="1.6.5.11" evidence="15"/>
<dbReference type="InterPro" id="IPR023062">
    <property type="entry name" value="NADH_DH_suCD"/>
</dbReference>
<evidence type="ECO:0000256" key="10">
    <source>
        <dbReference type="ARBA" id="ARBA00023136"/>
    </source>
</evidence>
<dbReference type="GO" id="GO:0030964">
    <property type="term" value="C:NADH dehydrogenase complex"/>
    <property type="evidence" value="ECO:0007669"/>
    <property type="project" value="InterPro"/>
</dbReference>
<evidence type="ECO:0000313" key="15">
    <source>
        <dbReference type="EMBL" id="RJP17405.1"/>
    </source>
</evidence>
<keyword evidence="7" id="KW-1278">Translocase</keyword>
<dbReference type="NCBIfam" id="NF008728">
    <property type="entry name" value="PRK11742.1"/>
    <property type="match status" value="1"/>
</dbReference>
<keyword evidence="15" id="KW-0560">Oxidoreductase</keyword>
<keyword evidence="6" id="KW-0874">Quinone</keyword>
<keyword evidence="4" id="KW-0813">Transport</keyword>
<dbReference type="EMBL" id="QZKU01000115">
    <property type="protein sequence ID" value="RJP17405.1"/>
    <property type="molecule type" value="Genomic_DNA"/>
</dbReference>
<dbReference type="HAMAP" id="MF_01358">
    <property type="entry name" value="NDH1_NuoD"/>
    <property type="match status" value="1"/>
</dbReference>
<name>A0A3A4NFA7_ABYX5</name>
<dbReference type="InterPro" id="IPR022885">
    <property type="entry name" value="NDH1_su_D/H"/>
</dbReference>
<dbReference type="AlphaFoldDB" id="A0A3A4NFA7"/>
<protein>
    <submittedName>
        <fullName evidence="15">NADH-quinone oxidoreductase subunit C/D</fullName>
        <ecNumber evidence="15">1.6.5.11</ecNumber>
    </submittedName>
</protein>
<evidence type="ECO:0000256" key="6">
    <source>
        <dbReference type="ARBA" id="ARBA00022719"/>
    </source>
</evidence>
<comment type="subcellular location">
    <subcellularLocation>
        <location evidence="2">Cell inner membrane</location>
        <topology evidence="2">Peripheral membrane protein</topology>
    </subcellularLocation>
</comment>
<dbReference type="Pfam" id="PF00346">
    <property type="entry name" value="Complex1_49kDa"/>
    <property type="match status" value="1"/>
</dbReference>
<evidence type="ECO:0000313" key="16">
    <source>
        <dbReference type="Proteomes" id="UP000265882"/>
    </source>
</evidence>
<dbReference type="NCBIfam" id="NF004739">
    <property type="entry name" value="PRK06075.1"/>
    <property type="match status" value="1"/>
</dbReference>
<keyword evidence="9" id="KW-0830">Ubiquinone</keyword>
<evidence type="ECO:0000256" key="8">
    <source>
        <dbReference type="ARBA" id="ARBA00023027"/>
    </source>
</evidence>
<dbReference type="InterPro" id="IPR001135">
    <property type="entry name" value="NADH_Q_OxRdtase_suD"/>
</dbReference>
<evidence type="ECO:0000259" key="13">
    <source>
        <dbReference type="Pfam" id="PF00329"/>
    </source>
</evidence>
<keyword evidence="8" id="KW-0520">NAD</keyword>
<accession>A0A3A4NFA7</accession>
<dbReference type="InterPro" id="IPR001268">
    <property type="entry name" value="NADH_UbQ_OxRdtase_30kDa_su"/>
</dbReference>
<dbReference type="GO" id="GO:0051287">
    <property type="term" value="F:NAD binding"/>
    <property type="evidence" value="ECO:0007669"/>
    <property type="project" value="InterPro"/>
</dbReference>
<evidence type="ECO:0000259" key="14">
    <source>
        <dbReference type="Pfam" id="PF00346"/>
    </source>
</evidence>
<dbReference type="Proteomes" id="UP000265882">
    <property type="component" value="Unassembled WGS sequence"/>
</dbReference>
<evidence type="ECO:0000256" key="5">
    <source>
        <dbReference type="ARBA" id="ARBA00022475"/>
    </source>
</evidence>
<gene>
    <name evidence="15" type="ORF">C4520_16715</name>
</gene>
<comment type="similarity">
    <text evidence="3">In the C-terminal section; belongs to the complex I 49 kDa subunit family.</text>
</comment>
<reference evidence="15 16" key="1">
    <citation type="journal article" date="2017" name="ISME J.">
        <title>Energy and carbon metabolisms in a deep terrestrial subsurface fluid microbial community.</title>
        <authorList>
            <person name="Momper L."/>
            <person name="Jungbluth S.P."/>
            <person name="Lee M.D."/>
            <person name="Amend J.P."/>
        </authorList>
    </citation>
    <scope>NUCLEOTIDE SEQUENCE [LARGE SCALE GENOMIC DNA]</scope>
    <source>
        <strain evidence="15">SURF_5</strain>
    </source>
</reference>
<dbReference type="InterPro" id="IPR037232">
    <property type="entry name" value="NADH_quin_OxRdtase_su_C/D-like"/>
</dbReference>
<dbReference type="SUPFAM" id="SSF143243">
    <property type="entry name" value="Nqo5-like"/>
    <property type="match status" value="1"/>
</dbReference>
<evidence type="ECO:0000256" key="12">
    <source>
        <dbReference type="ARBA" id="ARBA00047712"/>
    </source>
</evidence>
<dbReference type="GO" id="GO:0022904">
    <property type="term" value="P:respiratory electron transport chain"/>
    <property type="evidence" value="ECO:0007669"/>
    <property type="project" value="UniProtKB-ARBA"/>
</dbReference>
<dbReference type="PANTHER" id="PTHR11993">
    <property type="entry name" value="NADH-UBIQUINONE OXIDOREDUCTASE 49 KDA SUBUNIT"/>
    <property type="match status" value="1"/>
</dbReference>
<dbReference type="NCBIfam" id="TIGR01962">
    <property type="entry name" value="NuoD"/>
    <property type="match status" value="1"/>
</dbReference>
<evidence type="ECO:0000256" key="4">
    <source>
        <dbReference type="ARBA" id="ARBA00022448"/>
    </source>
</evidence>
<dbReference type="PANTHER" id="PTHR11993:SF45">
    <property type="entry name" value="NADH-QUINONE OXIDOREDUCTASE SUBUNIT C_D"/>
    <property type="match status" value="1"/>
</dbReference>
<comment type="catalytic activity">
    <reaction evidence="12">
        <text>a quinone + NADH + 5 H(+)(in) = a quinol + NAD(+) + 4 H(+)(out)</text>
        <dbReference type="Rhea" id="RHEA:57888"/>
        <dbReference type="ChEBI" id="CHEBI:15378"/>
        <dbReference type="ChEBI" id="CHEBI:24646"/>
        <dbReference type="ChEBI" id="CHEBI:57540"/>
        <dbReference type="ChEBI" id="CHEBI:57945"/>
        <dbReference type="ChEBI" id="CHEBI:132124"/>
    </reaction>
</comment>
<dbReference type="GO" id="GO:0048038">
    <property type="term" value="F:quinone binding"/>
    <property type="evidence" value="ECO:0007669"/>
    <property type="project" value="UniProtKB-KW"/>
</dbReference>
<dbReference type="Gene3D" id="1.10.645.10">
    <property type="entry name" value="Cytochrome-c3 Hydrogenase, chain B"/>
    <property type="match status" value="1"/>
</dbReference>
<evidence type="ECO:0000256" key="9">
    <source>
        <dbReference type="ARBA" id="ARBA00023075"/>
    </source>
</evidence>
<keyword evidence="5" id="KW-1003">Cell membrane</keyword>
<organism evidence="15 16">
    <name type="scientific">Abyssobacteria bacterium (strain SURF_5)</name>
    <dbReference type="NCBI Taxonomy" id="2093360"/>
    <lineage>
        <taxon>Bacteria</taxon>
        <taxon>Pseudomonadati</taxon>
        <taxon>Candidatus Hydrogenedentota</taxon>
        <taxon>Candidatus Abyssobacteria</taxon>
    </lineage>
</organism>
<evidence type="ECO:0000256" key="3">
    <source>
        <dbReference type="ARBA" id="ARBA00010019"/>
    </source>
</evidence>
<keyword evidence="10" id="KW-0472">Membrane</keyword>